<accession>A0A7W5Y267</accession>
<name>A0A7W5Y267_9BACT</name>
<dbReference type="GO" id="GO:0016740">
    <property type="term" value="F:transferase activity"/>
    <property type="evidence" value="ECO:0007669"/>
    <property type="project" value="UniProtKB-KW"/>
</dbReference>
<gene>
    <name evidence="2" type="ORF">FHS60_001940</name>
</gene>
<dbReference type="AlphaFoldDB" id="A0A7W5Y267"/>
<dbReference type="EMBL" id="JACICA010000013">
    <property type="protein sequence ID" value="MBB3703450.1"/>
    <property type="molecule type" value="Genomic_DNA"/>
</dbReference>
<feature type="domain" description="Glycosyltransferase 2-like" evidence="1">
    <location>
        <begin position="9"/>
        <end position="139"/>
    </location>
</feature>
<keyword evidence="2" id="KW-0808">Transferase</keyword>
<dbReference type="InterPro" id="IPR050834">
    <property type="entry name" value="Glycosyltransf_2"/>
</dbReference>
<dbReference type="PANTHER" id="PTHR43685">
    <property type="entry name" value="GLYCOSYLTRANSFERASE"/>
    <property type="match status" value="1"/>
</dbReference>
<organism evidence="2 3">
    <name type="scientific">Alloprevotella rava</name>
    <dbReference type="NCBI Taxonomy" id="671218"/>
    <lineage>
        <taxon>Bacteria</taxon>
        <taxon>Pseudomonadati</taxon>
        <taxon>Bacteroidota</taxon>
        <taxon>Bacteroidia</taxon>
        <taxon>Bacteroidales</taxon>
        <taxon>Prevotellaceae</taxon>
        <taxon>Alloprevotella</taxon>
    </lineage>
</organism>
<dbReference type="Gene3D" id="3.90.550.10">
    <property type="entry name" value="Spore Coat Polysaccharide Biosynthesis Protein SpsA, Chain A"/>
    <property type="match status" value="1"/>
</dbReference>
<comment type="caution">
    <text evidence="2">The sequence shown here is derived from an EMBL/GenBank/DDBJ whole genome shotgun (WGS) entry which is preliminary data.</text>
</comment>
<reference evidence="2 3" key="1">
    <citation type="submission" date="2020-08" db="EMBL/GenBank/DDBJ databases">
        <title>Genomic Encyclopedia of Type Strains, Phase IV (KMG-IV): sequencing the most valuable type-strain genomes for metagenomic binning, comparative biology and taxonomic classification.</title>
        <authorList>
            <person name="Goeker M."/>
        </authorList>
    </citation>
    <scope>NUCLEOTIDE SEQUENCE [LARGE SCALE GENOMIC DNA]</scope>
    <source>
        <strain evidence="2 3">DSM 22548</strain>
    </source>
</reference>
<dbReference type="RefSeq" id="WP_183697812.1">
    <property type="nucleotide sequence ID" value="NZ_JACICA010000013.1"/>
</dbReference>
<dbReference type="InterPro" id="IPR029044">
    <property type="entry name" value="Nucleotide-diphossugar_trans"/>
</dbReference>
<proteinExistence type="predicted"/>
<sequence>MGISNPLISIIIPFRNREKYIQRTLASFRRIKYRPIELIFVDNASEDNSRQFVEHFLQNIAEDKVVIMLLTEPIVGACKARNCGLHAAHGDFVYFFDDDDEISADFLDEAFPHLYDNDIVAAPTRMIFPTGEEKVRYTSFSDSVRDQILTGMLSTQSMLIRKSALISAGEWNEKLPKWNDWELGVRLLKKGLKITWLKKVYHRIYQHPDSLTGPSLATTYPLLQPALLAVASLSLTDSEKRALAAKELIISRELEKAGEKQQNRIIITRNLKLYPSLFFFYFYLRLISRGAWKFYRTFWS</sequence>
<dbReference type="InterPro" id="IPR001173">
    <property type="entry name" value="Glyco_trans_2-like"/>
</dbReference>
<evidence type="ECO:0000259" key="1">
    <source>
        <dbReference type="Pfam" id="PF00535"/>
    </source>
</evidence>
<evidence type="ECO:0000313" key="3">
    <source>
        <dbReference type="Proteomes" id="UP000541425"/>
    </source>
</evidence>
<dbReference type="Pfam" id="PF00535">
    <property type="entry name" value="Glycos_transf_2"/>
    <property type="match status" value="1"/>
</dbReference>
<dbReference type="PANTHER" id="PTHR43685:SF11">
    <property type="entry name" value="GLYCOSYLTRANSFERASE TAGX-RELATED"/>
    <property type="match status" value="1"/>
</dbReference>
<evidence type="ECO:0000313" key="2">
    <source>
        <dbReference type="EMBL" id="MBB3703450.1"/>
    </source>
</evidence>
<dbReference type="CDD" id="cd00761">
    <property type="entry name" value="Glyco_tranf_GTA_type"/>
    <property type="match status" value="1"/>
</dbReference>
<dbReference type="SUPFAM" id="SSF53448">
    <property type="entry name" value="Nucleotide-diphospho-sugar transferases"/>
    <property type="match status" value="1"/>
</dbReference>
<dbReference type="Proteomes" id="UP000541425">
    <property type="component" value="Unassembled WGS sequence"/>
</dbReference>
<protein>
    <submittedName>
        <fullName evidence="2">Glycosyltransferase involved in cell wall biosynthesis</fullName>
    </submittedName>
</protein>